<evidence type="ECO:0000256" key="3">
    <source>
        <dbReference type="SAM" id="MobiDB-lite"/>
    </source>
</evidence>
<organism evidence="6 7">
    <name type="scientific">Gregarina niphandrodes</name>
    <name type="common">Septate eugregarine</name>
    <dbReference type="NCBI Taxonomy" id="110365"/>
    <lineage>
        <taxon>Eukaryota</taxon>
        <taxon>Sar</taxon>
        <taxon>Alveolata</taxon>
        <taxon>Apicomplexa</taxon>
        <taxon>Conoidasida</taxon>
        <taxon>Gregarinasina</taxon>
        <taxon>Eugregarinorida</taxon>
        <taxon>Gregarinidae</taxon>
        <taxon>Gregarina</taxon>
    </lineage>
</organism>
<feature type="compositionally biased region" description="Low complexity" evidence="3">
    <location>
        <begin position="30"/>
        <end position="45"/>
    </location>
</feature>
<dbReference type="PROSITE" id="PS00383">
    <property type="entry name" value="TYR_PHOSPHATASE_1"/>
    <property type="match status" value="1"/>
</dbReference>
<keyword evidence="7" id="KW-1185">Reference proteome</keyword>
<gene>
    <name evidence="6" type="ORF">GNI_089350</name>
</gene>
<dbReference type="CDD" id="cd14498">
    <property type="entry name" value="DSP"/>
    <property type="match status" value="1"/>
</dbReference>
<dbReference type="PANTHER" id="PTHR46381:SF2">
    <property type="entry name" value="MAP KINASE PHOSPHATASE"/>
    <property type="match status" value="1"/>
</dbReference>
<dbReference type="PROSITE" id="PS50056">
    <property type="entry name" value="TYR_PHOSPHATASE_2"/>
    <property type="match status" value="1"/>
</dbReference>
<dbReference type="InterPro" id="IPR029021">
    <property type="entry name" value="Prot-tyrosine_phosphatase-like"/>
</dbReference>
<dbReference type="RefSeq" id="XP_011130785.1">
    <property type="nucleotide sequence ID" value="XM_011132483.1"/>
</dbReference>
<evidence type="ECO:0000256" key="1">
    <source>
        <dbReference type="ARBA" id="ARBA00022801"/>
    </source>
</evidence>
<dbReference type="GO" id="GO:0004722">
    <property type="term" value="F:protein serine/threonine phosphatase activity"/>
    <property type="evidence" value="ECO:0007669"/>
    <property type="project" value="UniProtKB-EC"/>
</dbReference>
<keyword evidence="2" id="KW-0904">Protein phosphatase</keyword>
<dbReference type="OrthoDB" id="2017893at2759"/>
<feature type="region of interest" description="Disordered" evidence="3">
    <location>
        <begin position="23"/>
        <end position="45"/>
    </location>
</feature>
<accession>A0A023B5S0</accession>
<dbReference type="InterPro" id="IPR020422">
    <property type="entry name" value="TYR_PHOSPHATASE_DUAL_dom"/>
</dbReference>
<dbReference type="eggNOG" id="KOG1716">
    <property type="taxonomic scope" value="Eukaryota"/>
</dbReference>
<feature type="domain" description="Tyrosine specific protein phosphatases" evidence="5">
    <location>
        <begin position="139"/>
        <end position="183"/>
    </location>
</feature>
<sequence length="377" mass="42359">MRTLQTIPRIKGIPALNIGAIGQSRPEETSGSSKRSPSYSLSSGPESVSRLVEMNRHRLSVVWNGKLFIGGEYVARDLPLLKQSGITHILNVAGEECNNYFPNEFEYCMVVIQDSRLLSVSLESVLFDGICFINTAIMNGGKVLVHCREGVSRSATYVIAFLMWKEGWDFRQSLERVKECRPSCAPNTGFTVSLIKLQKILCNTRPPSVSRDEPMRLYRAGVHHPKAPFTVVVELGSRADNNKSEWTVTPILLDSRFVYILRPKTRRFYVWEGSEVTMGVRSALLSATTRFLNNVRQFECAPGERLEVMYVQQGEEPNELLDMLKGPTTTTLEALSPEASMLQSGAIFTWDSWLNHLRPTSKYAFLPAKVLSPPTYT</sequence>
<dbReference type="Gene3D" id="3.90.190.10">
    <property type="entry name" value="Protein tyrosine phosphatase superfamily"/>
    <property type="match status" value="1"/>
</dbReference>
<dbReference type="InterPro" id="IPR000387">
    <property type="entry name" value="Tyr_Pase_dom"/>
</dbReference>
<evidence type="ECO:0000313" key="6">
    <source>
        <dbReference type="EMBL" id="EZG61132.1"/>
    </source>
</evidence>
<dbReference type="EC" id="3.1.3.16" evidence="6"/>
<dbReference type="GeneID" id="22913199"/>
<dbReference type="PANTHER" id="PTHR46381">
    <property type="entry name" value="MKPA PROTEIN"/>
    <property type="match status" value="1"/>
</dbReference>
<evidence type="ECO:0000313" key="7">
    <source>
        <dbReference type="Proteomes" id="UP000019763"/>
    </source>
</evidence>
<protein>
    <submittedName>
        <fullName evidence="6">Dual specificity protein phosphatase</fullName>
        <ecNumber evidence="6">3.1.3.16</ecNumber>
        <ecNumber evidence="6">3.1.3.48</ecNumber>
    </submittedName>
</protein>
<dbReference type="SUPFAM" id="SSF52799">
    <property type="entry name" value="(Phosphotyrosine protein) phosphatases II"/>
    <property type="match status" value="1"/>
</dbReference>
<dbReference type="InterPro" id="IPR000340">
    <property type="entry name" value="Dual-sp_phosphatase_cat-dom"/>
</dbReference>
<dbReference type="OMA" id="YIINVKV"/>
<dbReference type="SMART" id="SM00195">
    <property type="entry name" value="DSPc"/>
    <property type="match status" value="1"/>
</dbReference>
<dbReference type="EMBL" id="AFNH02000669">
    <property type="protein sequence ID" value="EZG61132.1"/>
    <property type="molecule type" value="Genomic_DNA"/>
</dbReference>
<dbReference type="VEuPathDB" id="CryptoDB:GNI_089350"/>
<comment type="caution">
    <text evidence="6">The sequence shown here is derived from an EMBL/GenBank/DDBJ whole genome shotgun (WGS) entry which is preliminary data.</text>
</comment>
<dbReference type="Pfam" id="PF00782">
    <property type="entry name" value="DSPc"/>
    <property type="match status" value="1"/>
</dbReference>
<reference evidence="6" key="1">
    <citation type="submission" date="2013-12" db="EMBL/GenBank/DDBJ databases">
        <authorList>
            <person name="Omoto C.K."/>
            <person name="Sibley D."/>
            <person name="Venepally P."/>
            <person name="Hadjithomas M."/>
            <person name="Karamycheva S."/>
            <person name="Brunk B."/>
            <person name="Roos D."/>
            <person name="Caler E."/>
            <person name="Lorenzi H."/>
        </authorList>
    </citation>
    <scope>NUCLEOTIDE SEQUENCE</scope>
</reference>
<name>A0A023B5S0_GRENI</name>
<dbReference type="Gene3D" id="3.40.20.10">
    <property type="entry name" value="Severin"/>
    <property type="match status" value="1"/>
</dbReference>
<dbReference type="InterPro" id="IPR029006">
    <property type="entry name" value="ADF-H/Gelsolin-like_dom_sf"/>
</dbReference>
<dbReference type="PROSITE" id="PS50054">
    <property type="entry name" value="TYR_PHOSPHATASE_DUAL"/>
    <property type="match status" value="1"/>
</dbReference>
<dbReference type="GO" id="GO:0004725">
    <property type="term" value="F:protein tyrosine phosphatase activity"/>
    <property type="evidence" value="ECO:0007669"/>
    <property type="project" value="UniProtKB-EC"/>
</dbReference>
<dbReference type="EC" id="3.1.3.48" evidence="6"/>
<keyword evidence="1 6" id="KW-0378">Hydrolase</keyword>
<feature type="domain" description="Tyrosine-protein phosphatase" evidence="4">
    <location>
        <begin position="58"/>
        <end position="203"/>
    </location>
</feature>
<dbReference type="InterPro" id="IPR016130">
    <property type="entry name" value="Tyr_Pase_AS"/>
</dbReference>
<evidence type="ECO:0000256" key="2">
    <source>
        <dbReference type="ARBA" id="ARBA00022912"/>
    </source>
</evidence>
<proteinExistence type="predicted"/>
<dbReference type="SUPFAM" id="SSF55753">
    <property type="entry name" value="Actin depolymerizing proteins"/>
    <property type="match status" value="1"/>
</dbReference>
<dbReference type="Proteomes" id="UP000019763">
    <property type="component" value="Unassembled WGS sequence"/>
</dbReference>
<evidence type="ECO:0000259" key="5">
    <source>
        <dbReference type="PROSITE" id="PS50056"/>
    </source>
</evidence>
<evidence type="ECO:0000259" key="4">
    <source>
        <dbReference type="PROSITE" id="PS50054"/>
    </source>
</evidence>
<dbReference type="AlphaFoldDB" id="A0A023B5S0"/>